<dbReference type="PANTHER" id="PTHR28673">
    <property type="entry name" value="TRANSMEMBRANE PROTEIN 108"/>
    <property type="match status" value="1"/>
</dbReference>
<dbReference type="GO" id="GO:0014069">
    <property type="term" value="C:postsynaptic density"/>
    <property type="evidence" value="ECO:0000318"/>
    <property type="project" value="GO_Central"/>
</dbReference>
<protein>
    <recommendedName>
        <fullName evidence="5">Transmembrane protein 108</fullName>
    </recommendedName>
</protein>
<dbReference type="InParanoid" id="A0A6I8PHB3"/>
<dbReference type="GO" id="GO:0005769">
    <property type="term" value="C:early endosome"/>
    <property type="evidence" value="ECO:0000318"/>
    <property type="project" value="GO_Central"/>
</dbReference>
<name>A0A6I8PHB3_ORNAN</name>
<dbReference type="Proteomes" id="UP000002279">
    <property type="component" value="Unplaced"/>
</dbReference>
<accession>A0A6I8PHB3</accession>
<feature type="region of interest" description="Disordered" evidence="1">
    <location>
        <begin position="1"/>
        <end position="193"/>
    </location>
</feature>
<keyword evidence="2" id="KW-0812">Transmembrane</keyword>
<feature type="compositionally biased region" description="Polar residues" evidence="1">
    <location>
        <begin position="122"/>
        <end position="133"/>
    </location>
</feature>
<dbReference type="GO" id="GO:0010008">
    <property type="term" value="C:endosome membrane"/>
    <property type="evidence" value="ECO:0000318"/>
    <property type="project" value="GO_Central"/>
</dbReference>
<evidence type="ECO:0008006" key="5">
    <source>
        <dbReference type="Google" id="ProtNLM"/>
    </source>
</evidence>
<dbReference type="Bgee" id="ENSOANG00000049720">
    <property type="expression patterns" value="Expressed in ovary and 4 other cell types or tissues"/>
</dbReference>
<dbReference type="GO" id="GO:0097106">
    <property type="term" value="P:postsynaptic density organization"/>
    <property type="evidence" value="ECO:0000318"/>
    <property type="project" value="GO_Central"/>
</dbReference>
<feature type="compositionally biased region" description="Pro residues" evidence="1">
    <location>
        <begin position="26"/>
        <end position="55"/>
    </location>
</feature>
<dbReference type="OMA" id="KPMGATS"/>
<feature type="compositionally biased region" description="Low complexity" evidence="1">
    <location>
        <begin position="233"/>
        <end position="242"/>
    </location>
</feature>
<feature type="region of interest" description="Disordered" evidence="1">
    <location>
        <begin position="233"/>
        <end position="278"/>
    </location>
</feature>
<organism evidence="3 4">
    <name type="scientific">Ornithorhynchus anatinus</name>
    <name type="common">Duckbill platypus</name>
    <dbReference type="NCBI Taxonomy" id="9258"/>
    <lineage>
        <taxon>Eukaryota</taxon>
        <taxon>Metazoa</taxon>
        <taxon>Chordata</taxon>
        <taxon>Craniata</taxon>
        <taxon>Vertebrata</taxon>
        <taxon>Euteleostomi</taxon>
        <taxon>Mammalia</taxon>
        <taxon>Monotremata</taxon>
        <taxon>Ornithorhynchidae</taxon>
        <taxon>Ornithorhynchus</taxon>
    </lineage>
</organism>
<dbReference type="AlphaFoldDB" id="A0A6I8PHB3"/>
<evidence type="ECO:0000313" key="3">
    <source>
        <dbReference type="Ensembl" id="ENSOANP00000054361.1"/>
    </source>
</evidence>
<evidence type="ECO:0000256" key="2">
    <source>
        <dbReference type="SAM" id="Phobius"/>
    </source>
</evidence>
<dbReference type="GO" id="GO:0030424">
    <property type="term" value="C:axon"/>
    <property type="evidence" value="ECO:0000318"/>
    <property type="project" value="GO_Central"/>
</dbReference>
<feature type="compositionally biased region" description="Polar residues" evidence="1">
    <location>
        <begin position="243"/>
        <end position="258"/>
    </location>
</feature>
<keyword evidence="4" id="KW-1185">Reference proteome</keyword>
<proteinExistence type="predicted"/>
<dbReference type="PANTHER" id="PTHR28673:SF1">
    <property type="entry name" value="TRANSMEMBRANE PROTEIN 108"/>
    <property type="match status" value="1"/>
</dbReference>
<evidence type="ECO:0000313" key="4">
    <source>
        <dbReference type="Proteomes" id="UP000002279"/>
    </source>
</evidence>
<dbReference type="Pfam" id="PF15759">
    <property type="entry name" value="TMEM108"/>
    <property type="match status" value="1"/>
</dbReference>
<dbReference type="Ensembl" id="ENSOANT00000057257.1">
    <property type="protein sequence ID" value="ENSOANP00000054361.1"/>
    <property type="gene ID" value="ENSOANG00000049720.1"/>
</dbReference>
<sequence>MVTTMPPHAADRPTVEPALAANHKAPQPPSPVAAPPPPLPSSLPPPSPPPQPPATGSPAGRKDTYYHAHNQSGPYAEQTHPLGKIFQIYKGNFTEATEPYPRREPPPRPPSPSTLFTSRPPAQSQVGTPTEPNRTARAPPTDSSFPEDTGPDLWRPEPRIDPSLAAQGAKPTGPPPSPPADPEAASVPYQPPHSVLGGNDSWLTLAPGINVPLFGRPGAGVASGGPFRVPLEVSVSSPPSRSFQQVLESGPTLSSNPLSAAPTGASREPGSLSTAGSTATGNFLNRLVPAGTWKPGMAGNVSHVTEEDKPQHRATICLSKMDIIWVILAISVPISSCSVLLTVCCMRRKKKTSNPENNLSYWNNAITMDYFNRHAVELPREIQSLETSEDQLSEPRSPANGDYRDSGMVLVNPFCQETLFVGNEQVSEI</sequence>
<reference evidence="3" key="1">
    <citation type="submission" date="2025-08" db="UniProtKB">
        <authorList>
            <consortium name="Ensembl"/>
        </authorList>
    </citation>
    <scope>IDENTIFICATION</scope>
    <source>
        <strain evidence="3">Glennie</strain>
    </source>
</reference>
<evidence type="ECO:0000256" key="1">
    <source>
        <dbReference type="SAM" id="MobiDB-lite"/>
    </source>
</evidence>
<dbReference type="InterPro" id="IPR031508">
    <property type="entry name" value="TMEM108"/>
</dbReference>
<dbReference type="GO" id="GO:0097484">
    <property type="term" value="P:dendrite extension"/>
    <property type="evidence" value="ECO:0000318"/>
    <property type="project" value="GO_Central"/>
</dbReference>
<keyword evidence="2" id="KW-0472">Membrane</keyword>
<keyword evidence="2" id="KW-1133">Transmembrane helix</keyword>
<feature type="compositionally biased region" description="Pro residues" evidence="1">
    <location>
        <begin position="172"/>
        <end position="181"/>
    </location>
</feature>
<reference evidence="3" key="2">
    <citation type="submission" date="2025-09" db="UniProtKB">
        <authorList>
            <consortium name="Ensembl"/>
        </authorList>
    </citation>
    <scope>IDENTIFICATION</scope>
    <source>
        <strain evidence="3">Glennie</strain>
    </source>
</reference>
<gene>
    <name evidence="3" type="primary">TMEM108</name>
</gene>
<dbReference type="GO" id="GO:0008090">
    <property type="term" value="P:retrograde axonal transport"/>
    <property type="evidence" value="ECO:0000318"/>
    <property type="project" value="GO_Central"/>
</dbReference>
<dbReference type="FunCoup" id="A0A6I8PHB3">
    <property type="interactions" value="22"/>
</dbReference>
<feature type="transmembrane region" description="Helical" evidence="2">
    <location>
        <begin position="323"/>
        <end position="344"/>
    </location>
</feature>
<dbReference type="GO" id="GO:1904115">
    <property type="term" value="C:axon cytoplasm"/>
    <property type="evidence" value="ECO:0007669"/>
    <property type="project" value="GOC"/>
</dbReference>
<dbReference type="GeneTree" id="ENSGT00390000000626"/>